<dbReference type="GO" id="GO:0046872">
    <property type="term" value="F:metal ion binding"/>
    <property type="evidence" value="ECO:0007669"/>
    <property type="project" value="UniProtKB-KW"/>
</dbReference>
<comment type="cofactor">
    <cofactor evidence="1">
        <name>Mn(2+)</name>
        <dbReference type="ChEBI" id="CHEBI:29035"/>
    </cofactor>
    <text evidence="1">The Mn(2+) ion enhances activity.</text>
</comment>
<accession>A0A3N0CEN7</accession>
<dbReference type="Proteomes" id="UP000267128">
    <property type="component" value="Unassembled WGS sequence"/>
</dbReference>
<dbReference type="RefSeq" id="WP_123227206.1">
    <property type="nucleotide sequence ID" value="NZ_RJSE01000007.1"/>
</dbReference>
<dbReference type="InterPro" id="IPR017439">
    <property type="entry name" value="Amidohydrolase"/>
</dbReference>
<evidence type="ECO:0000313" key="4">
    <source>
        <dbReference type="Proteomes" id="UP000267128"/>
    </source>
</evidence>
<feature type="binding site" evidence="1">
    <location>
        <position position="167"/>
    </location>
    <ligand>
        <name>Mn(2+)</name>
        <dbReference type="ChEBI" id="CHEBI:29035"/>
        <label>2</label>
    </ligand>
</feature>
<dbReference type="GO" id="GO:0071713">
    <property type="term" value="F:para-aminobenzoyl-glutamate hydrolase activity"/>
    <property type="evidence" value="ECO:0007669"/>
    <property type="project" value="TreeGrafter"/>
</dbReference>
<keyword evidence="3" id="KW-0378">Hydrolase</keyword>
<feature type="binding site" evidence="1">
    <location>
        <position position="191"/>
    </location>
    <ligand>
        <name>Mn(2+)</name>
        <dbReference type="ChEBI" id="CHEBI:29035"/>
        <label>2</label>
    </ligand>
</feature>
<dbReference type="EMBL" id="RJSE01000007">
    <property type="protein sequence ID" value="RNL61912.1"/>
    <property type="molecule type" value="Genomic_DNA"/>
</dbReference>
<dbReference type="Pfam" id="PF07687">
    <property type="entry name" value="M20_dimer"/>
    <property type="match status" value="1"/>
</dbReference>
<feature type="binding site" evidence="1">
    <location>
        <position position="133"/>
    </location>
    <ligand>
        <name>Mn(2+)</name>
        <dbReference type="ChEBI" id="CHEBI:29035"/>
        <label>2</label>
    </ligand>
</feature>
<dbReference type="SUPFAM" id="SSF53187">
    <property type="entry name" value="Zn-dependent exopeptidases"/>
    <property type="match status" value="1"/>
</dbReference>
<feature type="domain" description="Peptidase M20 dimerisation" evidence="2">
    <location>
        <begin position="213"/>
        <end position="306"/>
    </location>
</feature>
<evidence type="ECO:0000256" key="1">
    <source>
        <dbReference type="PIRSR" id="PIRSR005962-1"/>
    </source>
</evidence>
<dbReference type="AlphaFoldDB" id="A0A3N0CEN7"/>
<feature type="binding site" evidence="1">
    <location>
        <position position="387"/>
    </location>
    <ligand>
        <name>Mn(2+)</name>
        <dbReference type="ChEBI" id="CHEBI:29035"/>
        <label>2</label>
    </ligand>
</feature>
<keyword evidence="1" id="KW-0479">Metal-binding</keyword>
<dbReference type="InterPro" id="IPR052030">
    <property type="entry name" value="Peptidase_M20/M20A_hydrolases"/>
</dbReference>
<dbReference type="PANTHER" id="PTHR30575">
    <property type="entry name" value="PEPTIDASE M20"/>
    <property type="match status" value="1"/>
</dbReference>
<dbReference type="PIRSF" id="PIRSF005962">
    <property type="entry name" value="Pept_M20D_amidohydro"/>
    <property type="match status" value="1"/>
</dbReference>
<dbReference type="GO" id="GO:0005737">
    <property type="term" value="C:cytoplasm"/>
    <property type="evidence" value="ECO:0007669"/>
    <property type="project" value="TreeGrafter"/>
</dbReference>
<keyword evidence="1" id="KW-0464">Manganese</keyword>
<dbReference type="Pfam" id="PF01546">
    <property type="entry name" value="Peptidase_M20"/>
    <property type="match status" value="1"/>
</dbReference>
<reference evidence="3 4" key="1">
    <citation type="submission" date="2018-11" db="EMBL/GenBank/DDBJ databases">
        <authorList>
            <person name="Li F."/>
        </authorList>
    </citation>
    <scope>NUCLEOTIDE SEQUENCE [LARGE SCALE GENOMIC DNA]</scope>
    <source>
        <strain evidence="3 4">Gsoil 097</strain>
    </source>
</reference>
<sequence>MDVIAWRRQLHQRPELGFLEYRTASVVAEHLEGLGFDVRVGERVLDREARLGVPEDTESEWRAAVEEGYSRAALDHMRGGMTGVVARLDGNRPGPTTAIRADLDALPIREAATDHLPSAAGFVSERPGVMHACGHDGHVAIGLELAHRLASRDFPGSVRLIFQPAEEGLRGARAMAIPENLDGVDDLYTFHLGMGAPSGAVFGGVHGSLASTKLRATFRGRAAHAGLAPETGRNALLAAAHATLAVHALVQHGTADTRVNVGSFVAPGTTNVIAPLAELRLEVRASETAACEDLEARTRAALDAAAAMFGVSCEVETTGKAPSVVCDPELVRHVAEVATGVPGVDRADALLHDGGSDDASWLIDAVRDAGGRGTYLVVGSDLPSGHHSDRFDLDERSLTIAVDLLERLVRDPASRGRSPLR</sequence>
<proteinExistence type="predicted"/>
<dbReference type="GO" id="GO:0016805">
    <property type="term" value="F:dipeptidase activity"/>
    <property type="evidence" value="ECO:0007669"/>
    <property type="project" value="TreeGrafter"/>
</dbReference>
<dbReference type="InterPro" id="IPR011650">
    <property type="entry name" value="Peptidase_M20_dimer"/>
</dbReference>
<dbReference type="InterPro" id="IPR002933">
    <property type="entry name" value="Peptidase_M20"/>
</dbReference>
<evidence type="ECO:0000259" key="2">
    <source>
        <dbReference type="Pfam" id="PF07687"/>
    </source>
</evidence>
<dbReference type="PANTHER" id="PTHR30575:SF3">
    <property type="entry name" value="PEPTIDASE M20 DIMERISATION DOMAIN-CONTAINING PROTEIN"/>
    <property type="match status" value="1"/>
</dbReference>
<dbReference type="GO" id="GO:0046657">
    <property type="term" value="P:folic acid catabolic process"/>
    <property type="evidence" value="ECO:0007669"/>
    <property type="project" value="TreeGrafter"/>
</dbReference>
<name>A0A3N0CEN7_9ACTN</name>
<keyword evidence="4" id="KW-1185">Reference proteome</keyword>
<dbReference type="InterPro" id="IPR036264">
    <property type="entry name" value="Bact_exopeptidase_dim_dom"/>
</dbReference>
<dbReference type="Gene3D" id="3.40.630.10">
    <property type="entry name" value="Zn peptidases"/>
    <property type="match status" value="2"/>
</dbReference>
<protein>
    <submittedName>
        <fullName evidence="3">Amidohydrolase</fullName>
    </submittedName>
</protein>
<organism evidence="3 4">
    <name type="scientific">Nocardioides marmoriginsengisoli</name>
    <dbReference type="NCBI Taxonomy" id="661483"/>
    <lineage>
        <taxon>Bacteria</taxon>
        <taxon>Bacillati</taxon>
        <taxon>Actinomycetota</taxon>
        <taxon>Actinomycetes</taxon>
        <taxon>Propionibacteriales</taxon>
        <taxon>Nocardioidaceae</taxon>
        <taxon>Nocardioides</taxon>
    </lineage>
</organism>
<dbReference type="NCBIfam" id="TIGR01891">
    <property type="entry name" value="amidohydrolases"/>
    <property type="match status" value="1"/>
</dbReference>
<dbReference type="SUPFAM" id="SSF55031">
    <property type="entry name" value="Bacterial exopeptidase dimerisation domain"/>
    <property type="match status" value="1"/>
</dbReference>
<comment type="caution">
    <text evidence="3">The sequence shown here is derived from an EMBL/GenBank/DDBJ whole genome shotgun (WGS) entry which is preliminary data.</text>
</comment>
<dbReference type="OrthoDB" id="9781032at2"/>
<evidence type="ECO:0000313" key="3">
    <source>
        <dbReference type="EMBL" id="RNL61912.1"/>
    </source>
</evidence>
<feature type="binding site" evidence="1">
    <location>
        <position position="135"/>
    </location>
    <ligand>
        <name>Mn(2+)</name>
        <dbReference type="ChEBI" id="CHEBI:29035"/>
        <label>2</label>
    </ligand>
</feature>
<gene>
    <name evidence="3" type="ORF">EFK50_08760</name>
</gene>